<gene>
    <name evidence="2" type="ORF">TRITD_6Bv1G217630</name>
</gene>
<dbReference type="InterPro" id="IPR044824">
    <property type="entry name" value="MAIN-like"/>
</dbReference>
<keyword evidence="3" id="KW-1185">Reference proteome</keyword>
<evidence type="ECO:0000313" key="3">
    <source>
        <dbReference type="Proteomes" id="UP000324705"/>
    </source>
</evidence>
<accession>A0A9R0YWD0</accession>
<dbReference type="PANTHER" id="PTHR46033:SF8">
    <property type="entry name" value="PROTEIN MAINTENANCE OF MERISTEMS-LIKE"/>
    <property type="match status" value="1"/>
</dbReference>
<feature type="domain" description="Aminotransferase-like plant mobile" evidence="1">
    <location>
        <begin position="1"/>
        <end position="70"/>
    </location>
</feature>
<evidence type="ECO:0000313" key="2">
    <source>
        <dbReference type="EMBL" id="VAI62931.1"/>
    </source>
</evidence>
<dbReference type="GO" id="GO:0010073">
    <property type="term" value="P:meristem maintenance"/>
    <property type="evidence" value="ECO:0007669"/>
    <property type="project" value="InterPro"/>
</dbReference>
<dbReference type="AlphaFoldDB" id="A0A9R0YWD0"/>
<dbReference type="Pfam" id="PF10536">
    <property type="entry name" value="PMD"/>
    <property type="match status" value="1"/>
</dbReference>
<dbReference type="Proteomes" id="UP000324705">
    <property type="component" value="Chromosome 6B"/>
</dbReference>
<evidence type="ECO:0000259" key="1">
    <source>
        <dbReference type="Pfam" id="PF10536"/>
    </source>
</evidence>
<dbReference type="Gramene" id="TRITD6Bv1G217630.1">
    <property type="protein sequence ID" value="TRITD6Bv1G217630.1"/>
    <property type="gene ID" value="TRITD6Bv1G217630"/>
</dbReference>
<reference evidence="2 3" key="1">
    <citation type="submission" date="2017-09" db="EMBL/GenBank/DDBJ databases">
        <authorList>
            <consortium name="International Durum Wheat Genome Sequencing Consortium (IDWGSC)"/>
            <person name="Milanesi L."/>
        </authorList>
    </citation>
    <scope>NUCLEOTIDE SEQUENCE [LARGE SCALE GENOMIC DNA]</scope>
    <source>
        <strain evidence="3">cv. Svevo</strain>
    </source>
</reference>
<dbReference type="EMBL" id="LT934122">
    <property type="protein sequence ID" value="VAI62931.1"/>
    <property type="molecule type" value="Genomic_DNA"/>
</dbReference>
<sequence length="123" mass="14327">MIALIDRWRPETHLFHLSCGEMTVTLEDMAMISGLPINGVVVLSCNRNNKRSNCKKSQSKRRHNKMKRSTIKTKRRCLGCPKWMMRLSHHSPHNARRAAKDEGRSELVNTRFSRTLLCLIREL</sequence>
<name>A0A9R0YWD0_TRITD</name>
<dbReference type="InterPro" id="IPR019557">
    <property type="entry name" value="AminoTfrase-like_pln_mobile"/>
</dbReference>
<protein>
    <recommendedName>
        <fullName evidence="1">Aminotransferase-like plant mobile domain-containing protein</fullName>
    </recommendedName>
</protein>
<proteinExistence type="predicted"/>
<dbReference type="PANTHER" id="PTHR46033">
    <property type="entry name" value="PROTEIN MAIN-LIKE 2"/>
    <property type="match status" value="1"/>
</dbReference>
<organism evidence="2 3">
    <name type="scientific">Triticum turgidum subsp. durum</name>
    <name type="common">Durum wheat</name>
    <name type="synonym">Triticum durum</name>
    <dbReference type="NCBI Taxonomy" id="4567"/>
    <lineage>
        <taxon>Eukaryota</taxon>
        <taxon>Viridiplantae</taxon>
        <taxon>Streptophyta</taxon>
        <taxon>Embryophyta</taxon>
        <taxon>Tracheophyta</taxon>
        <taxon>Spermatophyta</taxon>
        <taxon>Magnoliopsida</taxon>
        <taxon>Liliopsida</taxon>
        <taxon>Poales</taxon>
        <taxon>Poaceae</taxon>
        <taxon>BOP clade</taxon>
        <taxon>Pooideae</taxon>
        <taxon>Triticodae</taxon>
        <taxon>Triticeae</taxon>
        <taxon>Triticinae</taxon>
        <taxon>Triticum</taxon>
    </lineage>
</organism>